<dbReference type="GO" id="GO:0032580">
    <property type="term" value="C:Golgi cisterna membrane"/>
    <property type="evidence" value="ECO:0007669"/>
    <property type="project" value="UniProtKB-SubCell"/>
</dbReference>
<dbReference type="STRING" id="888268.A0A1E5V087"/>
<dbReference type="AlphaFoldDB" id="A0A1E5V087"/>
<evidence type="ECO:0000256" key="4">
    <source>
        <dbReference type="ARBA" id="ARBA00023034"/>
    </source>
</evidence>
<sequence>MAVLILGGRNVGAPVVWIQTAAASFRQGSNDLSSLHPRTAHHDRLYGGLLADGFDEESCHCRYQSAMYRRNPGRRPSPYLISKLRRHEALQRRCGPGTAAYSNALEQLKSGKSVASPECTYIVSISYRGIGNRILAAASAFLYAVLTGRVLLIDPSNEMDNLFCEPFPNTTWLLPPGFPLTAYTNFTVHTAESYGNMLKNKVIRSDEVPTAAQLPAFAYVHLNYDATVEDNYFFCDDDQRLLQRIQWLVMRTDNYIVPELFLVPAFQEELDMLFPERDAVFHHLGRYLFHPNNHVWGLVTRYYDTYLAAARQRVGIQVRVFGGMPDSPELLEQITTCTQREGLLPEVLAAGEPMILPAASRTKSKAVLVTSLRSWYYEKLKSMYWEHATATGEVVSMHQPSHEEYQRSGARSHEHKAWAEIYLLSLTDVLVTSGRSTFGYVAQGLAGVRPWVLYKSGNSSAVPDPPCGRDVSMEPCFHKPPGYDCRLKQWGDPSKYVPYLQHCDDASWGLKLVGRNK</sequence>
<keyword evidence="3 7" id="KW-0808">Transferase</keyword>
<reference evidence="8 9" key="1">
    <citation type="submission" date="2016-09" db="EMBL/GenBank/DDBJ databases">
        <title>The draft genome of Dichanthelium oligosanthes: A C3 panicoid grass species.</title>
        <authorList>
            <person name="Studer A.J."/>
            <person name="Schnable J.C."/>
            <person name="Brutnell T.P."/>
        </authorList>
    </citation>
    <scope>NUCLEOTIDE SEQUENCE [LARGE SCALE GENOMIC DNA]</scope>
    <source>
        <strain evidence="9">cv. Kellogg 1175</strain>
        <tissue evidence="8">Leaf</tissue>
    </source>
</reference>
<dbReference type="GO" id="GO:0042546">
    <property type="term" value="P:cell wall biogenesis"/>
    <property type="evidence" value="ECO:0007669"/>
    <property type="project" value="InterPro"/>
</dbReference>
<dbReference type="OrthoDB" id="428346at2759"/>
<protein>
    <recommendedName>
        <fullName evidence="7">Fucosyltransferase</fullName>
        <ecNumber evidence="7">2.4.1.-</ecNumber>
    </recommendedName>
</protein>
<proteinExistence type="inferred from homology"/>
<keyword evidence="2 7" id="KW-0328">Glycosyltransferase</keyword>
<keyword evidence="5" id="KW-0325">Glycoprotein</keyword>
<evidence type="ECO:0000256" key="5">
    <source>
        <dbReference type="ARBA" id="ARBA00023180"/>
    </source>
</evidence>
<evidence type="ECO:0000256" key="7">
    <source>
        <dbReference type="RuleBase" id="RU367004"/>
    </source>
</evidence>
<comment type="caution">
    <text evidence="8">The sequence shown here is derived from an EMBL/GenBank/DDBJ whole genome shotgun (WGS) entry which is preliminary data.</text>
</comment>
<dbReference type="EC" id="2.4.1.-" evidence="7"/>
<evidence type="ECO:0000256" key="3">
    <source>
        <dbReference type="ARBA" id="ARBA00022679"/>
    </source>
</evidence>
<dbReference type="GO" id="GO:0009969">
    <property type="term" value="P:xyloglucan biosynthetic process"/>
    <property type="evidence" value="ECO:0007669"/>
    <property type="project" value="TreeGrafter"/>
</dbReference>
<keyword evidence="6 7" id="KW-0961">Cell wall biogenesis/degradation</keyword>
<keyword evidence="9" id="KW-1185">Reference proteome</keyword>
<keyword evidence="4 7" id="KW-0333">Golgi apparatus</keyword>
<evidence type="ECO:0000313" key="8">
    <source>
        <dbReference type="EMBL" id="OEL18531.1"/>
    </source>
</evidence>
<dbReference type="EMBL" id="LWDX02056370">
    <property type="protein sequence ID" value="OEL18531.1"/>
    <property type="molecule type" value="Genomic_DNA"/>
</dbReference>
<evidence type="ECO:0000256" key="6">
    <source>
        <dbReference type="ARBA" id="ARBA00023316"/>
    </source>
</evidence>
<dbReference type="Pfam" id="PF03254">
    <property type="entry name" value="XG_FTase"/>
    <property type="match status" value="1"/>
</dbReference>
<evidence type="ECO:0000313" key="9">
    <source>
        <dbReference type="Proteomes" id="UP000095767"/>
    </source>
</evidence>
<dbReference type="Gene3D" id="3.40.50.11340">
    <property type="match status" value="1"/>
</dbReference>
<dbReference type="InterPro" id="IPR004938">
    <property type="entry name" value="XG_FTase"/>
</dbReference>
<dbReference type="FunFam" id="3.40.50.11340:FF:000005">
    <property type="entry name" value="Galactoside 2-alpha-L-fucosyltransferase"/>
    <property type="match status" value="1"/>
</dbReference>
<evidence type="ECO:0000256" key="1">
    <source>
        <dbReference type="ARBA" id="ARBA00010481"/>
    </source>
</evidence>
<dbReference type="GO" id="GO:0071555">
    <property type="term" value="P:cell wall organization"/>
    <property type="evidence" value="ECO:0007669"/>
    <property type="project" value="UniProtKB-UniRule"/>
</dbReference>
<comment type="similarity">
    <text evidence="1 7">Belongs to the glycosyltransferase 37 family.</text>
</comment>
<dbReference type="GO" id="GO:0008107">
    <property type="term" value="F:galactoside 2-alpha-L-fucosyltransferase activity"/>
    <property type="evidence" value="ECO:0007669"/>
    <property type="project" value="InterPro"/>
</dbReference>
<dbReference type="PANTHER" id="PTHR31889">
    <property type="entry name" value="FUCOSYLTRANSFERASE 2-RELATED"/>
    <property type="match status" value="1"/>
</dbReference>
<comment type="subcellular location">
    <subcellularLocation>
        <location evidence="7">Golgi apparatus</location>
        <location evidence="7">Golgi stack membrane</location>
        <topology evidence="7">Single-pass type II membrane protein</topology>
    </subcellularLocation>
</comment>
<accession>A0A1E5V087</accession>
<evidence type="ECO:0000256" key="2">
    <source>
        <dbReference type="ARBA" id="ARBA00022676"/>
    </source>
</evidence>
<gene>
    <name evidence="8" type="ORF">BAE44_0020450</name>
</gene>
<name>A0A1E5V087_9POAL</name>
<dbReference type="Proteomes" id="UP000095767">
    <property type="component" value="Unassembled WGS sequence"/>
</dbReference>
<organism evidence="8 9">
    <name type="scientific">Dichanthelium oligosanthes</name>
    <dbReference type="NCBI Taxonomy" id="888268"/>
    <lineage>
        <taxon>Eukaryota</taxon>
        <taxon>Viridiplantae</taxon>
        <taxon>Streptophyta</taxon>
        <taxon>Embryophyta</taxon>
        <taxon>Tracheophyta</taxon>
        <taxon>Spermatophyta</taxon>
        <taxon>Magnoliopsida</taxon>
        <taxon>Liliopsida</taxon>
        <taxon>Poales</taxon>
        <taxon>Poaceae</taxon>
        <taxon>PACMAD clade</taxon>
        <taxon>Panicoideae</taxon>
        <taxon>Panicodae</taxon>
        <taxon>Paniceae</taxon>
        <taxon>Dichantheliinae</taxon>
        <taxon>Dichanthelium</taxon>
    </lineage>
</organism>
<dbReference type="PANTHER" id="PTHR31889:SF14">
    <property type="entry name" value="FUCOSYLTRANSFERASE"/>
    <property type="match status" value="1"/>
</dbReference>
<comment type="function">
    <text evidence="7">May be involved in cell wall biosynthesis.</text>
</comment>